<feature type="compositionally biased region" description="Basic residues" evidence="1">
    <location>
        <begin position="233"/>
        <end position="243"/>
    </location>
</feature>
<feature type="compositionally biased region" description="Polar residues" evidence="1">
    <location>
        <begin position="379"/>
        <end position="398"/>
    </location>
</feature>
<gene>
    <name evidence="2" type="ORF">LTR82_002336</name>
</gene>
<protein>
    <submittedName>
        <fullName evidence="2">Uncharacterized protein</fullName>
    </submittedName>
</protein>
<feature type="compositionally biased region" description="Low complexity" evidence="1">
    <location>
        <begin position="74"/>
        <end position="83"/>
    </location>
</feature>
<sequence>MPSTPEPATRRARTPPTPLHGPQYDNYQPYSPRRSTRSTAQSNPYSSANSDRSPRATAQRHITPPPTAKRTRFARTATQLSSPPSSPASPVRTRLSPRQRHKTPRKQLSGEATKGATVAFSDSDHASSSLAPPTLDPATMLPTPSKTPRRRHDAPLNATARILSFQPENPNDVMPVARKIKKHGRFNSINGFDLYDEERAHRDEMVEIFTDANARVPELDDVEDNPFIGSKRTSTRPQRRTKKWPTSEEIAMEEAVSRQEGVIFVFRGKKILRRLSDPQSERSSTSDMDREDVSAQRTIKRQAGAAAQRPLTRSAIKPRLLWPTEGEEHDCEQGTDDVDEEAVTDVEMGNTASPAQEKLKAAELQTPKKARVHKPVSPPTTLRATRSSHAMHSPTQMTPIYEDGPEPMSVGTDDSLAQPKRAGRKSPFDSWQRTKAGRKRASEAGDEFEAVGKRTRSAVVESPA</sequence>
<dbReference type="Proteomes" id="UP001168146">
    <property type="component" value="Unassembled WGS sequence"/>
</dbReference>
<feature type="region of interest" description="Disordered" evidence="1">
    <location>
        <begin position="275"/>
        <end position="464"/>
    </location>
</feature>
<evidence type="ECO:0000313" key="2">
    <source>
        <dbReference type="EMBL" id="KAK0326494.1"/>
    </source>
</evidence>
<accession>A0AAN6FXZ1</accession>
<dbReference type="AlphaFoldDB" id="A0AAN6FXZ1"/>
<feature type="compositionally biased region" description="Acidic residues" evidence="1">
    <location>
        <begin position="325"/>
        <end position="344"/>
    </location>
</feature>
<name>A0AAN6FXZ1_9PEZI</name>
<feature type="region of interest" description="Disordered" evidence="1">
    <location>
        <begin position="220"/>
        <end position="246"/>
    </location>
</feature>
<feature type="compositionally biased region" description="Polar residues" evidence="1">
    <location>
        <begin position="37"/>
        <end position="51"/>
    </location>
</feature>
<organism evidence="2 3">
    <name type="scientific">Friedmanniomyces endolithicus</name>
    <dbReference type="NCBI Taxonomy" id="329885"/>
    <lineage>
        <taxon>Eukaryota</taxon>
        <taxon>Fungi</taxon>
        <taxon>Dikarya</taxon>
        <taxon>Ascomycota</taxon>
        <taxon>Pezizomycotina</taxon>
        <taxon>Dothideomycetes</taxon>
        <taxon>Dothideomycetidae</taxon>
        <taxon>Mycosphaerellales</taxon>
        <taxon>Teratosphaeriaceae</taxon>
        <taxon>Friedmanniomyces</taxon>
    </lineage>
</organism>
<evidence type="ECO:0000313" key="3">
    <source>
        <dbReference type="Proteomes" id="UP001168146"/>
    </source>
</evidence>
<feature type="region of interest" description="Disordered" evidence="1">
    <location>
        <begin position="1"/>
        <end position="158"/>
    </location>
</feature>
<feature type="compositionally biased region" description="Basic residues" evidence="1">
    <location>
        <begin position="95"/>
        <end position="105"/>
    </location>
</feature>
<dbReference type="EMBL" id="JASUXU010000004">
    <property type="protein sequence ID" value="KAK0326494.1"/>
    <property type="molecule type" value="Genomic_DNA"/>
</dbReference>
<evidence type="ECO:0000256" key="1">
    <source>
        <dbReference type="SAM" id="MobiDB-lite"/>
    </source>
</evidence>
<comment type="caution">
    <text evidence="2">The sequence shown here is derived from an EMBL/GenBank/DDBJ whole genome shotgun (WGS) entry which is preliminary data.</text>
</comment>
<proteinExistence type="predicted"/>
<reference evidence="2" key="1">
    <citation type="submission" date="2021-12" db="EMBL/GenBank/DDBJ databases">
        <title>Black yeast isolated from Biological Soil Crust.</title>
        <authorList>
            <person name="Kurbessoian T."/>
        </authorList>
    </citation>
    <scope>NUCLEOTIDE SEQUENCE</scope>
    <source>
        <strain evidence="2">CCFEE 5208</strain>
    </source>
</reference>